<dbReference type="Proteomes" id="UP000765509">
    <property type="component" value="Unassembled WGS sequence"/>
</dbReference>
<evidence type="ECO:0000313" key="2">
    <source>
        <dbReference type="EMBL" id="MBW0541603.1"/>
    </source>
</evidence>
<keyword evidence="3" id="KW-1185">Reference proteome</keyword>
<evidence type="ECO:0000256" key="1">
    <source>
        <dbReference type="SAM" id="MobiDB-lite"/>
    </source>
</evidence>
<organism evidence="2 3">
    <name type="scientific">Austropuccinia psidii MF-1</name>
    <dbReference type="NCBI Taxonomy" id="1389203"/>
    <lineage>
        <taxon>Eukaryota</taxon>
        <taxon>Fungi</taxon>
        <taxon>Dikarya</taxon>
        <taxon>Basidiomycota</taxon>
        <taxon>Pucciniomycotina</taxon>
        <taxon>Pucciniomycetes</taxon>
        <taxon>Pucciniales</taxon>
        <taxon>Sphaerophragmiaceae</taxon>
        <taxon>Austropuccinia</taxon>
    </lineage>
</organism>
<proteinExistence type="predicted"/>
<comment type="caution">
    <text evidence="2">The sequence shown here is derived from an EMBL/GenBank/DDBJ whole genome shotgun (WGS) entry which is preliminary data.</text>
</comment>
<sequence length="105" mass="11813">MEHGKQEVQPGFNLGSICGTPPADISCRAFFQEMYGKHQSLEAQQAFQTLRREGSQDKGVSSHNTGYRRAMEPKRAYSDFFRLTLSRQTKLSSVITPMRIQKGSG</sequence>
<dbReference type="AlphaFoldDB" id="A0A9Q3FPM6"/>
<reference evidence="2" key="1">
    <citation type="submission" date="2021-03" db="EMBL/GenBank/DDBJ databases">
        <title>Draft genome sequence of rust myrtle Austropuccinia psidii MF-1, a brazilian biotype.</title>
        <authorList>
            <person name="Quecine M.C."/>
            <person name="Pachon D.M.R."/>
            <person name="Bonatelli M.L."/>
            <person name="Correr F.H."/>
            <person name="Franceschini L.M."/>
            <person name="Leite T.F."/>
            <person name="Margarido G.R.A."/>
            <person name="Almeida C.A."/>
            <person name="Ferrarezi J.A."/>
            <person name="Labate C.A."/>
        </authorList>
    </citation>
    <scope>NUCLEOTIDE SEQUENCE</scope>
    <source>
        <strain evidence="2">MF-1</strain>
    </source>
</reference>
<evidence type="ECO:0000313" key="3">
    <source>
        <dbReference type="Proteomes" id="UP000765509"/>
    </source>
</evidence>
<protein>
    <submittedName>
        <fullName evidence="2">Uncharacterized protein</fullName>
    </submittedName>
</protein>
<name>A0A9Q3FPM6_9BASI</name>
<feature type="region of interest" description="Disordered" evidence="1">
    <location>
        <begin position="52"/>
        <end position="71"/>
    </location>
</feature>
<accession>A0A9Q3FPM6</accession>
<gene>
    <name evidence="2" type="ORF">O181_081318</name>
</gene>
<dbReference type="EMBL" id="AVOT02046280">
    <property type="protein sequence ID" value="MBW0541603.1"/>
    <property type="molecule type" value="Genomic_DNA"/>
</dbReference>